<dbReference type="SUPFAM" id="SSF51182">
    <property type="entry name" value="RmlC-like cupins"/>
    <property type="match status" value="1"/>
</dbReference>
<protein>
    <recommendedName>
        <fullName evidence="3">Cupin domain-containing protein</fullName>
    </recommendedName>
</protein>
<evidence type="ECO:0008006" key="3">
    <source>
        <dbReference type="Google" id="ProtNLM"/>
    </source>
</evidence>
<keyword evidence="2" id="KW-1185">Reference proteome</keyword>
<dbReference type="Proteomes" id="UP000676325">
    <property type="component" value="Unassembled WGS sequence"/>
</dbReference>
<gene>
    <name evidence="1" type="ORF">KDK95_05125</name>
</gene>
<dbReference type="InterPro" id="IPR014710">
    <property type="entry name" value="RmlC-like_jellyroll"/>
</dbReference>
<organism evidence="1 2">
    <name type="scientific">Actinospica acidithermotolerans</name>
    <dbReference type="NCBI Taxonomy" id="2828514"/>
    <lineage>
        <taxon>Bacteria</taxon>
        <taxon>Bacillati</taxon>
        <taxon>Actinomycetota</taxon>
        <taxon>Actinomycetes</taxon>
        <taxon>Catenulisporales</taxon>
        <taxon>Actinospicaceae</taxon>
        <taxon>Actinospica</taxon>
    </lineage>
</organism>
<reference evidence="1" key="1">
    <citation type="submission" date="2021-04" db="EMBL/GenBank/DDBJ databases">
        <title>Genome based classification of Actinospica acidithermotolerans sp. nov., an actinobacterium isolated from an Indonesian hot spring.</title>
        <authorList>
            <person name="Kusuma A.B."/>
            <person name="Putra K.E."/>
            <person name="Nafisah S."/>
            <person name="Loh J."/>
            <person name="Nouioui I."/>
            <person name="Goodfellow M."/>
        </authorList>
    </citation>
    <scope>NUCLEOTIDE SEQUENCE</scope>
    <source>
        <strain evidence="1">MGRD01-02</strain>
    </source>
</reference>
<dbReference type="Gene3D" id="2.60.120.10">
    <property type="entry name" value="Jelly Rolls"/>
    <property type="match status" value="1"/>
</dbReference>
<dbReference type="AlphaFoldDB" id="A0A941E3T0"/>
<evidence type="ECO:0000313" key="1">
    <source>
        <dbReference type="EMBL" id="MBR7825680.1"/>
    </source>
</evidence>
<accession>A0A941E3T0</accession>
<dbReference type="EMBL" id="JAGSOH010000008">
    <property type="protein sequence ID" value="MBR7825680.1"/>
    <property type="molecule type" value="Genomic_DNA"/>
</dbReference>
<sequence length="139" mass="15338">MQMIVAGERDGRSCVVDRREWQHDPAATDVNSTSIIDLELTDSSVRPAGKSEYRDYGIPVGTARWNRVRFPADQVRPLHYTNTIDTITVIDGSLWLVLDDGEHELRPGDCAVINAVDHGWRIGPDGCVTSNILVGIPGK</sequence>
<evidence type="ECO:0000313" key="2">
    <source>
        <dbReference type="Proteomes" id="UP000676325"/>
    </source>
</evidence>
<dbReference type="RefSeq" id="WP_212516834.1">
    <property type="nucleotide sequence ID" value="NZ_JAGSOH010000008.1"/>
</dbReference>
<comment type="caution">
    <text evidence="1">The sequence shown here is derived from an EMBL/GenBank/DDBJ whole genome shotgun (WGS) entry which is preliminary data.</text>
</comment>
<proteinExistence type="predicted"/>
<name>A0A941E3T0_9ACTN</name>
<dbReference type="InterPro" id="IPR011051">
    <property type="entry name" value="RmlC_Cupin_sf"/>
</dbReference>